<sequence length="80" mass="8616">MFPPLLRLLPFFYSGAGNQCFYVVLCLTASCDAQTVVMPCCQQSVAGVGPQNTMDARCREKCSSRVGSHLCPLRGIGSVK</sequence>
<reference evidence="1" key="1">
    <citation type="submission" date="2019-04" db="EMBL/GenBank/DDBJ databases">
        <title>An insight into the mialome of Ixodes scapularis.</title>
        <authorList>
            <person name="Ribeiro J.M."/>
            <person name="Mather T.N."/>
            <person name="Karim S."/>
        </authorList>
    </citation>
    <scope>NUCLEOTIDE SEQUENCE</scope>
</reference>
<evidence type="ECO:0000313" key="1">
    <source>
        <dbReference type="EMBL" id="MOY34299.1"/>
    </source>
</evidence>
<organism evidence="1">
    <name type="scientific">Ixodes scapularis</name>
    <name type="common">Black-legged tick</name>
    <name type="synonym">Deer tick</name>
    <dbReference type="NCBI Taxonomy" id="6945"/>
    <lineage>
        <taxon>Eukaryota</taxon>
        <taxon>Metazoa</taxon>
        <taxon>Ecdysozoa</taxon>
        <taxon>Arthropoda</taxon>
        <taxon>Chelicerata</taxon>
        <taxon>Arachnida</taxon>
        <taxon>Acari</taxon>
        <taxon>Parasitiformes</taxon>
        <taxon>Ixodida</taxon>
        <taxon>Ixodoidea</taxon>
        <taxon>Ixodidae</taxon>
        <taxon>Ixodinae</taxon>
        <taxon>Ixodes</taxon>
    </lineage>
</organism>
<dbReference type="AlphaFoldDB" id="A0A4D5RBK5"/>
<dbReference type="EMBL" id="GHJT01000328">
    <property type="protein sequence ID" value="MOY34299.1"/>
    <property type="molecule type" value="Transcribed_RNA"/>
</dbReference>
<name>A0A4D5RBK5_IXOSC</name>
<accession>A0A4D5RBK5</accession>
<proteinExistence type="predicted"/>
<protein>
    <submittedName>
        <fullName evidence="1">Putative secreted protein</fullName>
    </submittedName>
</protein>
<dbReference type="PROSITE" id="PS51257">
    <property type="entry name" value="PROKAR_LIPOPROTEIN"/>
    <property type="match status" value="1"/>
</dbReference>